<feature type="region of interest" description="Disordered" evidence="1">
    <location>
        <begin position="356"/>
        <end position="375"/>
    </location>
</feature>
<feature type="compositionally biased region" description="Basic residues" evidence="1">
    <location>
        <begin position="356"/>
        <end position="373"/>
    </location>
</feature>
<feature type="region of interest" description="Disordered" evidence="1">
    <location>
        <begin position="142"/>
        <end position="162"/>
    </location>
</feature>
<keyword evidence="3" id="KW-1185">Reference proteome</keyword>
<protein>
    <submittedName>
        <fullName evidence="2">Uncharacterized protein</fullName>
    </submittedName>
</protein>
<evidence type="ECO:0000313" key="2">
    <source>
        <dbReference type="EMBL" id="KAB8079495.1"/>
    </source>
</evidence>
<sequence length="390" mass="44325">MCKAGTRSLHDYRQYMSSYDSATVERPDSKTLRRKNAALNLNQSQMSLDNIFDYPFSASSVASSPPPLSPSHSPCALSEHPESLDGFLCMRYCRYISPIDPCLLANLAPGTPCSVDMNSEYAYLKQNPNKILDTFRDRLERYPDPDLKPVPHSGPEPPVSIRRHTKTYSDSMLLNVKKPTATVIHHGTSFEILNPHESLHFSRIVSYIEDVDSYSTGRNRDSYISTITEDTVIIEEDPWSYNSATQTQALEEEGQRTHLDIGDTQGYHHPMPSINELLEETDLNMSQYLDSRPRPCTSLSNESDLGEPGSPVYEDSQPMILHDALWQYDVGRDPTSSHPYIPTVQEMTPNTEIRVHRRPTRRSNTSRKKRKGPFGKLCGLFHKKRFFPGR</sequence>
<proteinExistence type="predicted"/>
<accession>A0A5N5XGZ6</accession>
<evidence type="ECO:0000256" key="1">
    <source>
        <dbReference type="SAM" id="MobiDB-lite"/>
    </source>
</evidence>
<dbReference type="Proteomes" id="UP000326565">
    <property type="component" value="Unassembled WGS sequence"/>
</dbReference>
<reference evidence="2 3" key="1">
    <citation type="submission" date="2019-04" db="EMBL/GenBank/DDBJ databases">
        <title>Friends and foes A comparative genomics study of 23 Aspergillus species from section Flavi.</title>
        <authorList>
            <consortium name="DOE Joint Genome Institute"/>
            <person name="Kjaerbolling I."/>
            <person name="Vesth T."/>
            <person name="Frisvad J.C."/>
            <person name="Nybo J.L."/>
            <person name="Theobald S."/>
            <person name="Kildgaard S."/>
            <person name="Isbrandt T."/>
            <person name="Kuo A."/>
            <person name="Sato A."/>
            <person name="Lyhne E.K."/>
            <person name="Kogle M.E."/>
            <person name="Wiebenga A."/>
            <person name="Kun R.S."/>
            <person name="Lubbers R.J."/>
            <person name="Makela M.R."/>
            <person name="Barry K."/>
            <person name="Chovatia M."/>
            <person name="Clum A."/>
            <person name="Daum C."/>
            <person name="Haridas S."/>
            <person name="He G."/>
            <person name="LaButti K."/>
            <person name="Lipzen A."/>
            <person name="Mondo S."/>
            <person name="Riley R."/>
            <person name="Salamov A."/>
            <person name="Simmons B.A."/>
            <person name="Magnuson J.K."/>
            <person name="Henrissat B."/>
            <person name="Mortensen U.H."/>
            <person name="Larsen T.O."/>
            <person name="Devries R.P."/>
            <person name="Grigoriev I.V."/>
            <person name="Machida M."/>
            <person name="Baker S.E."/>
            <person name="Andersen M.R."/>
        </authorList>
    </citation>
    <scope>NUCLEOTIDE SEQUENCE [LARGE SCALE GENOMIC DNA]</scope>
    <source>
        <strain evidence="2 3">CBS 151.66</strain>
    </source>
</reference>
<dbReference type="EMBL" id="ML732150">
    <property type="protein sequence ID" value="KAB8079495.1"/>
    <property type="molecule type" value="Genomic_DNA"/>
</dbReference>
<dbReference type="OrthoDB" id="4315400at2759"/>
<name>A0A5N5XGZ6_9EURO</name>
<evidence type="ECO:0000313" key="3">
    <source>
        <dbReference type="Proteomes" id="UP000326565"/>
    </source>
</evidence>
<dbReference type="AlphaFoldDB" id="A0A5N5XGZ6"/>
<organism evidence="2 3">
    <name type="scientific">Aspergillus leporis</name>
    <dbReference type="NCBI Taxonomy" id="41062"/>
    <lineage>
        <taxon>Eukaryota</taxon>
        <taxon>Fungi</taxon>
        <taxon>Dikarya</taxon>
        <taxon>Ascomycota</taxon>
        <taxon>Pezizomycotina</taxon>
        <taxon>Eurotiomycetes</taxon>
        <taxon>Eurotiomycetidae</taxon>
        <taxon>Eurotiales</taxon>
        <taxon>Aspergillaceae</taxon>
        <taxon>Aspergillus</taxon>
        <taxon>Aspergillus subgen. Circumdati</taxon>
    </lineage>
</organism>
<gene>
    <name evidence="2" type="ORF">BDV29DRAFT_187172</name>
</gene>